<evidence type="ECO:0000259" key="3">
    <source>
        <dbReference type="Pfam" id="PF07593"/>
    </source>
</evidence>
<feature type="chain" id="PRO_5003628506" description="ASPIC/UnbV domain-containing protein" evidence="2">
    <location>
        <begin position="22"/>
        <end position="568"/>
    </location>
</feature>
<accession>I0I448</accession>
<sequence>MALARFVSPLLVMVCLCSAQAGHTTKTPAPAISSVEATVHVIEVPWSATPACSHAFVAHRLDFIHGARLREINTYISNGAGVAVNDLDNDGDLDLVFASVDGQSTILWNEGGLRFTPETLDARFTRGVATVDVDGDGWTDIVFTHRGLEPPSFWRNVGGDSGTPRFERHTLPGVDRYAYAMAWGDLNGDGALDLVTGSYGAELKQHGILRPENEPKAGVFLHLQKHGTWESHRLDERAETLSIAILDLTGNGRPEIWAANDFALEDKVWTYREGQWKEIRPFDRTSHSTMTIEWGDIDNSGRLALFTTDMNPYDTSPRNLARWLPVINHLGEYRAPGDVQIMANVLLLPGRDGRWSNQAVARGVDASGWSWAAKYGDLDQDGYLDLYVVNGMIAADLFGHLPNGELVEENQVYRNRGDGRFAAAPHWRLNSSASGRGMTMADLDGDGDLDIVVNNLRSFAQIFENQLCTGESIQVDLTWSHSPNRHAVGAQVTLYTDRGAYRRDVRASGGYLSGDPTRLHFGFPAGTRLDTLEVQWPDGAISTLQKPMPNRRIHIVREQPEKAYGAIK</sequence>
<dbReference type="STRING" id="926550.CLDAP_19960"/>
<dbReference type="InterPro" id="IPR028994">
    <property type="entry name" value="Integrin_alpha_N"/>
</dbReference>
<dbReference type="InterPro" id="IPR013517">
    <property type="entry name" value="FG-GAP"/>
</dbReference>
<dbReference type="AlphaFoldDB" id="I0I448"/>
<dbReference type="Gene3D" id="2.130.10.130">
    <property type="entry name" value="Integrin alpha, N-terminal"/>
    <property type="match status" value="2"/>
</dbReference>
<dbReference type="HOGENOM" id="CLU_017657_0_0_0"/>
<dbReference type="InterPro" id="IPR027039">
    <property type="entry name" value="Crtac1"/>
</dbReference>
<keyword evidence="1 2" id="KW-0732">Signal</keyword>
<dbReference type="KEGG" id="cap:CLDAP_19960"/>
<evidence type="ECO:0000256" key="1">
    <source>
        <dbReference type="ARBA" id="ARBA00022729"/>
    </source>
</evidence>
<organism evidence="4 5">
    <name type="scientific">Caldilinea aerophila (strain DSM 14535 / JCM 11387 / NBRC 104270 / STL-6-O1)</name>
    <dbReference type="NCBI Taxonomy" id="926550"/>
    <lineage>
        <taxon>Bacteria</taxon>
        <taxon>Bacillati</taxon>
        <taxon>Chloroflexota</taxon>
        <taxon>Caldilineae</taxon>
        <taxon>Caldilineales</taxon>
        <taxon>Caldilineaceae</taxon>
        <taxon>Caldilinea</taxon>
    </lineage>
</organism>
<reference evidence="4 5" key="1">
    <citation type="submission" date="2012-02" db="EMBL/GenBank/DDBJ databases">
        <title>Complete genome sequence of Caldilinea aerophila DSM 14535 (= NBRC 102666).</title>
        <authorList>
            <person name="Oguchi A."/>
            <person name="Hosoyama A."/>
            <person name="Sekine M."/>
            <person name="Fukai R."/>
            <person name="Kato Y."/>
            <person name="Nakamura S."/>
            <person name="Hanada S."/>
            <person name="Yamazaki S."/>
            <person name="Fujita N."/>
        </authorList>
    </citation>
    <scope>NUCLEOTIDE SEQUENCE [LARGE SCALE GENOMIC DNA]</scope>
    <source>
        <strain evidence="5">DSM 14535 / JCM 11387 / NBRC 104270 / STL-6-O1</strain>
    </source>
</reference>
<dbReference type="InterPro" id="IPR011519">
    <property type="entry name" value="UnbV_ASPIC"/>
</dbReference>
<name>I0I448_CALAS</name>
<evidence type="ECO:0000313" key="4">
    <source>
        <dbReference type="EMBL" id="BAM00036.1"/>
    </source>
</evidence>
<feature type="signal peptide" evidence="2">
    <location>
        <begin position="1"/>
        <end position="21"/>
    </location>
</feature>
<evidence type="ECO:0000313" key="5">
    <source>
        <dbReference type="Proteomes" id="UP000007880"/>
    </source>
</evidence>
<dbReference type="PANTHER" id="PTHR16026">
    <property type="entry name" value="CARTILAGE ACIDIC PROTEIN 1"/>
    <property type="match status" value="1"/>
</dbReference>
<dbReference type="Pfam" id="PF07593">
    <property type="entry name" value="UnbV_ASPIC"/>
    <property type="match status" value="1"/>
</dbReference>
<dbReference type="Proteomes" id="UP000007880">
    <property type="component" value="Chromosome"/>
</dbReference>
<dbReference type="OrthoDB" id="140611at2"/>
<dbReference type="EMBL" id="AP012337">
    <property type="protein sequence ID" value="BAM00036.1"/>
    <property type="molecule type" value="Genomic_DNA"/>
</dbReference>
<dbReference type="eggNOG" id="COG4888">
    <property type="taxonomic scope" value="Bacteria"/>
</dbReference>
<proteinExistence type="predicted"/>
<dbReference type="Pfam" id="PF13517">
    <property type="entry name" value="FG-GAP_3"/>
    <property type="match status" value="2"/>
</dbReference>
<dbReference type="PANTHER" id="PTHR16026:SF0">
    <property type="entry name" value="CARTILAGE ACIDIC PROTEIN 1"/>
    <property type="match status" value="1"/>
</dbReference>
<keyword evidence="5" id="KW-1185">Reference proteome</keyword>
<protein>
    <recommendedName>
        <fullName evidence="3">ASPIC/UnbV domain-containing protein</fullName>
    </recommendedName>
</protein>
<evidence type="ECO:0000256" key="2">
    <source>
        <dbReference type="SAM" id="SignalP"/>
    </source>
</evidence>
<feature type="domain" description="ASPIC/UnbV" evidence="3">
    <location>
        <begin position="487"/>
        <end position="553"/>
    </location>
</feature>
<gene>
    <name evidence="4" type="ordered locus">CLDAP_19960</name>
</gene>
<dbReference type="RefSeq" id="WP_014433271.1">
    <property type="nucleotide sequence ID" value="NC_017079.1"/>
</dbReference>
<dbReference type="SUPFAM" id="SSF69318">
    <property type="entry name" value="Integrin alpha N-terminal domain"/>
    <property type="match status" value="1"/>
</dbReference>